<gene>
    <name evidence="2" type="ORF">SASPL_152792</name>
</gene>
<evidence type="ECO:0008006" key="4">
    <source>
        <dbReference type="Google" id="ProtNLM"/>
    </source>
</evidence>
<protein>
    <recommendedName>
        <fullName evidence="4">Rhamnogalacturonate lyase</fullName>
    </recommendedName>
</protein>
<dbReference type="InterPro" id="IPR051850">
    <property type="entry name" value="Polysacch_Lyase_4"/>
</dbReference>
<dbReference type="AlphaFoldDB" id="A0A8X8W3M5"/>
<sequence>MEKGPRPSIQRWLLIMLCCFFLLTKIHAQRSPPPVKLHVTEEHVEIENGIVKITLSNPTGMITSLGYKNITNVLEYRLVEGRGYYDIMWGKPDRNESYFDRLDCQSLRIIVETDDQVEGHGIT</sequence>
<evidence type="ECO:0000313" key="2">
    <source>
        <dbReference type="EMBL" id="KAG6387600.1"/>
    </source>
</evidence>
<evidence type="ECO:0000256" key="1">
    <source>
        <dbReference type="SAM" id="SignalP"/>
    </source>
</evidence>
<reference evidence="2" key="1">
    <citation type="submission" date="2018-01" db="EMBL/GenBank/DDBJ databases">
        <authorList>
            <person name="Mao J.F."/>
        </authorList>
    </citation>
    <scope>NUCLEOTIDE SEQUENCE</scope>
    <source>
        <strain evidence="2">Huo1</strain>
        <tissue evidence="2">Leaf</tissue>
    </source>
</reference>
<dbReference type="PANTHER" id="PTHR32018">
    <property type="entry name" value="RHAMNOGALACTURONATE LYASE FAMILY PROTEIN"/>
    <property type="match status" value="1"/>
</dbReference>
<feature type="chain" id="PRO_5036480922" description="Rhamnogalacturonate lyase" evidence="1">
    <location>
        <begin position="29"/>
        <end position="123"/>
    </location>
</feature>
<dbReference type="Proteomes" id="UP000298416">
    <property type="component" value="Unassembled WGS sequence"/>
</dbReference>
<keyword evidence="3" id="KW-1185">Reference proteome</keyword>
<keyword evidence="1" id="KW-0732">Signal</keyword>
<reference evidence="2" key="2">
    <citation type="submission" date="2020-08" db="EMBL/GenBank/DDBJ databases">
        <title>Plant Genome Project.</title>
        <authorList>
            <person name="Zhang R.-G."/>
        </authorList>
    </citation>
    <scope>NUCLEOTIDE SEQUENCE</scope>
    <source>
        <strain evidence="2">Huo1</strain>
        <tissue evidence="2">Leaf</tissue>
    </source>
</reference>
<proteinExistence type="predicted"/>
<name>A0A8X8W3M5_SALSN</name>
<comment type="caution">
    <text evidence="2">The sequence shown here is derived from an EMBL/GenBank/DDBJ whole genome shotgun (WGS) entry which is preliminary data.</text>
</comment>
<feature type="signal peptide" evidence="1">
    <location>
        <begin position="1"/>
        <end position="28"/>
    </location>
</feature>
<organism evidence="2">
    <name type="scientific">Salvia splendens</name>
    <name type="common">Scarlet sage</name>
    <dbReference type="NCBI Taxonomy" id="180675"/>
    <lineage>
        <taxon>Eukaryota</taxon>
        <taxon>Viridiplantae</taxon>
        <taxon>Streptophyta</taxon>
        <taxon>Embryophyta</taxon>
        <taxon>Tracheophyta</taxon>
        <taxon>Spermatophyta</taxon>
        <taxon>Magnoliopsida</taxon>
        <taxon>eudicotyledons</taxon>
        <taxon>Gunneridae</taxon>
        <taxon>Pentapetalae</taxon>
        <taxon>asterids</taxon>
        <taxon>lamiids</taxon>
        <taxon>Lamiales</taxon>
        <taxon>Lamiaceae</taxon>
        <taxon>Nepetoideae</taxon>
        <taxon>Mentheae</taxon>
        <taxon>Salviinae</taxon>
        <taxon>Salvia</taxon>
        <taxon>Salvia subgen. Calosphace</taxon>
        <taxon>core Calosphace</taxon>
    </lineage>
</organism>
<evidence type="ECO:0000313" key="3">
    <source>
        <dbReference type="Proteomes" id="UP000298416"/>
    </source>
</evidence>
<dbReference type="PANTHER" id="PTHR32018:SF18">
    <property type="entry name" value="RHAMNOGALACTURONAN ENDOLYASE"/>
    <property type="match status" value="1"/>
</dbReference>
<dbReference type="EMBL" id="PNBA02000021">
    <property type="protein sequence ID" value="KAG6387600.1"/>
    <property type="molecule type" value="Genomic_DNA"/>
</dbReference>
<dbReference type="InterPro" id="IPR010325">
    <property type="entry name" value="Rhamnogal_lyase"/>
</dbReference>
<dbReference type="Pfam" id="PF06045">
    <property type="entry name" value="Rhamnogal_lyase"/>
    <property type="match status" value="1"/>
</dbReference>
<accession>A0A8X8W3M5</accession>